<name>A0A0S4U3W4_RALSL</name>
<dbReference type="SUPFAM" id="SSF49265">
    <property type="entry name" value="Fibronectin type III"/>
    <property type="match status" value="1"/>
</dbReference>
<dbReference type="InterPro" id="IPR015406">
    <property type="entry name" value="GpJ_CSF"/>
</dbReference>
<organism evidence="5">
    <name type="scientific">Ralstonia solanacearum</name>
    <name type="common">Pseudomonas solanacearum</name>
    <dbReference type="NCBI Taxonomy" id="305"/>
    <lineage>
        <taxon>Bacteria</taxon>
        <taxon>Pseudomonadati</taxon>
        <taxon>Pseudomonadota</taxon>
        <taxon>Betaproteobacteria</taxon>
        <taxon>Burkholderiales</taxon>
        <taxon>Burkholderiaceae</taxon>
        <taxon>Ralstonia</taxon>
        <taxon>Ralstonia solanacearum species complex</taxon>
    </lineage>
</organism>
<feature type="compositionally biased region" description="Gly residues" evidence="1">
    <location>
        <begin position="1"/>
        <end position="15"/>
    </location>
</feature>
<sequence length="1051" mass="112518">MRNIIGYGGGKGGGSSSTPTEAPDSLHSVAYARVLDLVSEGEIAGLVNGLQSIYLEGTPLANADGTLNFQNVAVDYRPGSQDQEAIPGFPSVESESAVGVELIATMPWVRAIANTQLSAVRVQLSVPALSRADTSSGNINGYRVEYAIDLAVDGGALQQVLATAFDGKTTSKYTRTHRIELPRAKTGWTIRVRRITPNSNSGTIADVTRIESIAEVIDAKLRYPNSALIGVRIDARQFSSVPTRSYHLRGRIIRVPSNYDPATRTYTGLWDGTFKVAYSNNPAWVFYDIVLHKRCGLGDRVSADMVDKWALYQIGQYCDELVPDGRGGQEPRFTCNCYLQQRNDAYLVLQDLASVFRGMAYWASSNVVAVADMPASASYLFHPGNVVDGRFTYAGSARRARKTVALVSWNDPGDQYRAKVEHVEDGDGIARYGIQQTEVTAFGCTSQSQAQRVGQWILLTSRLETETVSFKVGLDAAVVMPGAIIEVADPARAGRTNGGRVRSADGRTVVVDRPVVVKEGDTLLLNLPDGTAQRRTISRVDGQSLTVSADWSQPVQAEAVWSVESADLKTQLFRVVSVTESDGLTFDISALEYNQSKFSAIDNGTRIEARPVSVLPPSVQPAPTDVTLATYSVVDQGIAITTMMVAWQQAASAVAYTVEWRRDNGEWVTAGRTGSQSLEVRNIYAGTYVARVRAINALDVASLPAYSAETRLTGKTSPPPVVGTLIATAIVFGIRLDWAFPTGPLDVERTELWWSKTPDRASATKLGDFAFPANTHTLMGLAAGATFYFWARLVDKSGNVGAWYPSGNGVLGMSSDRASDILSYMKGQIGKTQLAGDLLSAVDSIDPPMAGSDEDFAGDGTVYAGIVSTQSVLEEANRAIAQQVTTMQATVAQSSAAVQVAQQAVAEQGGRLAAMYTIKTQIAANGRTYLAGIGVGVENDKGVIESQVLIAADRFAVLHPNGDSVLTPFVIQGGQVFMDSAFIADGTITSAKIGDSIQSSNFVAGQTGWRLSKSGLFENNGNGAGGRRVDTSALTQIYDSAGTLRVRLGVW</sequence>
<gene>
    <name evidence="5" type="ORF">PSS4_v1_200018</name>
</gene>
<evidence type="ECO:0000313" key="5">
    <source>
        <dbReference type="EMBL" id="CUV16939.1"/>
    </source>
</evidence>
<evidence type="ECO:0000259" key="2">
    <source>
        <dbReference type="Pfam" id="PF09327"/>
    </source>
</evidence>
<feature type="domain" description="Tip attachment protein J central straight fiber" evidence="2">
    <location>
        <begin position="898"/>
        <end position="1028"/>
    </location>
</feature>
<evidence type="ECO:0000259" key="4">
    <source>
        <dbReference type="Pfam" id="PF24801"/>
    </source>
</evidence>
<dbReference type="AlphaFoldDB" id="A0A0S4U3W4"/>
<dbReference type="InterPro" id="IPR013783">
    <property type="entry name" value="Ig-like_fold"/>
</dbReference>
<feature type="domain" description="Tip attachment protein J HDII-ins2" evidence="4">
    <location>
        <begin position="92"/>
        <end position="219"/>
    </location>
</feature>
<dbReference type="PANTHER" id="PTHR36251">
    <property type="entry name" value="FELS-1 PROPHAGE HOST SPECIFICITY PROTEIN-RELATED"/>
    <property type="match status" value="1"/>
</dbReference>
<dbReference type="InterPro" id="IPR053171">
    <property type="entry name" value="Viral_Tip_Attach_Protein"/>
</dbReference>
<protein>
    <submittedName>
        <fullName evidence="5">Putative bacteriophage protein</fullName>
    </submittedName>
</protein>
<evidence type="ECO:0000256" key="1">
    <source>
        <dbReference type="SAM" id="MobiDB-lite"/>
    </source>
</evidence>
<evidence type="ECO:0000259" key="3">
    <source>
        <dbReference type="Pfam" id="PF13550"/>
    </source>
</evidence>
<dbReference type="Gene3D" id="2.60.40.10">
    <property type="entry name" value="Immunoglobulins"/>
    <property type="match status" value="1"/>
</dbReference>
<feature type="region of interest" description="Disordered" evidence="1">
    <location>
        <begin position="1"/>
        <end position="22"/>
    </location>
</feature>
<dbReference type="Pfam" id="PF13550">
    <property type="entry name" value="Phage-tail_3"/>
    <property type="match status" value="1"/>
</dbReference>
<feature type="domain" description="Tip attachment protein J" evidence="3">
    <location>
        <begin position="341"/>
        <end position="501"/>
    </location>
</feature>
<accession>A0A0S4U3W4</accession>
<dbReference type="Pfam" id="PF09327">
    <property type="entry name" value="Phage_Tail_Tip"/>
    <property type="match status" value="1"/>
</dbReference>
<reference evidence="5" key="1">
    <citation type="submission" date="2015-10" db="EMBL/GenBank/DDBJ databases">
        <authorList>
            <person name="Gilbert D.G."/>
        </authorList>
    </citation>
    <scope>NUCLEOTIDE SEQUENCE</scope>
    <source>
        <strain evidence="5">Phyl III-seqv23</strain>
    </source>
</reference>
<dbReference type="Pfam" id="PF24801">
    <property type="entry name" value="FNIII-A_GpJ"/>
    <property type="match status" value="1"/>
</dbReference>
<proteinExistence type="predicted"/>
<dbReference type="InterPro" id="IPR036116">
    <property type="entry name" value="FN3_sf"/>
</dbReference>
<dbReference type="InterPro" id="IPR032876">
    <property type="entry name" value="J_dom"/>
</dbReference>
<dbReference type="EMBL" id="LN899821">
    <property type="protein sequence ID" value="CUV16939.1"/>
    <property type="molecule type" value="Genomic_DNA"/>
</dbReference>
<dbReference type="PANTHER" id="PTHR36251:SF2">
    <property type="entry name" value="GIFSY-2 PROPHAGE HOST SPECIFICITY PROTEIN J, PHAGE LAMBDA"/>
    <property type="match status" value="1"/>
</dbReference>
<dbReference type="InterPro" id="IPR055385">
    <property type="entry name" value="GpJ_HDII-ins2"/>
</dbReference>